<dbReference type="Proteomes" id="UP000318681">
    <property type="component" value="Unassembled WGS sequence"/>
</dbReference>
<dbReference type="Pfam" id="PF01738">
    <property type="entry name" value="DLH"/>
    <property type="match status" value="1"/>
</dbReference>
<dbReference type="InterPro" id="IPR051049">
    <property type="entry name" value="Dienelactone_hydrolase-like"/>
</dbReference>
<dbReference type="OrthoDB" id="9771666at2"/>
<gene>
    <name evidence="2" type="ORF">FOY91_07435</name>
</gene>
<protein>
    <submittedName>
        <fullName evidence="2">Dienelactone hydrolase family protein</fullName>
    </submittedName>
</protein>
<dbReference type="PROSITE" id="PS51318">
    <property type="entry name" value="TAT"/>
    <property type="match status" value="1"/>
</dbReference>
<comment type="caution">
    <text evidence="2">The sequence shown here is derived from an EMBL/GenBank/DDBJ whole genome shotgun (WGS) entry which is preliminary data.</text>
</comment>
<dbReference type="InterPro" id="IPR029058">
    <property type="entry name" value="AB_hydrolase_fold"/>
</dbReference>
<name>A0A558R7A7_9SPHN</name>
<accession>A0A558R7A7</accession>
<dbReference type="PANTHER" id="PTHR46623">
    <property type="entry name" value="CARBOXYMETHYLENEBUTENOLIDASE-RELATED"/>
    <property type="match status" value="1"/>
</dbReference>
<evidence type="ECO:0000313" key="2">
    <source>
        <dbReference type="EMBL" id="TVV75273.1"/>
    </source>
</evidence>
<dbReference type="GO" id="GO:0016787">
    <property type="term" value="F:hydrolase activity"/>
    <property type="evidence" value="ECO:0007669"/>
    <property type="project" value="UniProtKB-KW"/>
</dbReference>
<organism evidence="2 3">
    <name type="scientific">Alterirhizorhabdus solaris</name>
    <dbReference type="NCBI Taxonomy" id="2529389"/>
    <lineage>
        <taxon>Bacteria</taxon>
        <taxon>Pseudomonadati</taxon>
        <taxon>Pseudomonadota</taxon>
        <taxon>Alphaproteobacteria</taxon>
        <taxon>Sphingomonadales</taxon>
        <taxon>Rhizorhabdaceae</taxon>
        <taxon>Alterirhizorhabdus</taxon>
    </lineage>
</organism>
<dbReference type="InterPro" id="IPR006311">
    <property type="entry name" value="TAT_signal"/>
</dbReference>
<proteinExistence type="predicted"/>
<dbReference type="EMBL" id="VNIM01000022">
    <property type="protein sequence ID" value="TVV75273.1"/>
    <property type="molecule type" value="Genomic_DNA"/>
</dbReference>
<dbReference type="PANTHER" id="PTHR46623:SF6">
    <property type="entry name" value="ALPHA_BETA-HYDROLASES SUPERFAMILY PROTEIN"/>
    <property type="match status" value="1"/>
</dbReference>
<reference evidence="2 3" key="1">
    <citation type="submission" date="2019-07" db="EMBL/GenBank/DDBJ databases">
        <title>Sphingomonas solaris sp. nov., isolated from a solar panel from Boston, Massachusetts.</title>
        <authorList>
            <person name="Tanner K."/>
            <person name="Pascual J."/>
            <person name="Mancuso C."/>
            <person name="Pereto J."/>
            <person name="Khalil A."/>
            <person name="Vilanova C."/>
        </authorList>
    </citation>
    <scope>NUCLEOTIDE SEQUENCE [LARGE SCALE GENOMIC DNA]</scope>
    <source>
        <strain evidence="2 3">R4DWN</strain>
    </source>
</reference>
<dbReference type="RefSeq" id="WP_145149668.1">
    <property type="nucleotide sequence ID" value="NZ_VNIM01000022.1"/>
</dbReference>
<dbReference type="SUPFAM" id="SSF53474">
    <property type="entry name" value="alpha/beta-Hydrolases"/>
    <property type="match status" value="1"/>
</dbReference>
<dbReference type="Gene3D" id="3.40.50.1820">
    <property type="entry name" value="alpha/beta hydrolase"/>
    <property type="match status" value="1"/>
</dbReference>
<sequence>MTDETIRAKAIALYDRFTHGTQDRRSFMAELTAVAGGTVAANALLASIAASPAAAAIVPAGDPRLKTATVRWPAAGGRTLSGYRAAPAGAKGRLPAVIVIHENRGLTEHIRDVARRVALAGFVAVAPDFLTVAGGTPTDEDKARTMIGALDLAATTADAVATVAWLRGDKTTNGKVGAVGFCWGGALTDRLAVAAGTALTAGVPYYGPAPAPAEAGKVKAAMLLHYAGLDDRVNATGLPWAEALKKAGVPVESFVYPGVNHAFNNDTAVGRYDAAAAKLAWDRTIAFLHARLG</sequence>
<dbReference type="InterPro" id="IPR002925">
    <property type="entry name" value="Dienelactn_hydro"/>
</dbReference>
<keyword evidence="3" id="KW-1185">Reference proteome</keyword>
<evidence type="ECO:0000259" key="1">
    <source>
        <dbReference type="Pfam" id="PF01738"/>
    </source>
</evidence>
<keyword evidence="2" id="KW-0378">Hydrolase</keyword>
<dbReference type="AlphaFoldDB" id="A0A558R7A7"/>
<evidence type="ECO:0000313" key="3">
    <source>
        <dbReference type="Proteomes" id="UP000318681"/>
    </source>
</evidence>
<feature type="domain" description="Dienelactone hydrolase" evidence="1">
    <location>
        <begin position="81"/>
        <end position="290"/>
    </location>
</feature>